<dbReference type="GO" id="GO:0030687">
    <property type="term" value="C:preribosome, large subunit precursor"/>
    <property type="evidence" value="ECO:0007669"/>
    <property type="project" value="TreeGrafter"/>
</dbReference>
<protein>
    <recommendedName>
        <fullName evidence="2">C2H2-type domain-containing protein</fullName>
    </recommendedName>
</protein>
<dbReference type="InterPro" id="IPR013087">
    <property type="entry name" value="Znf_C2H2_type"/>
</dbReference>
<dbReference type="InterPro" id="IPR041661">
    <property type="entry name" value="ZN622/Rei1/Reh1_Znf-C2H2"/>
</dbReference>
<gene>
    <name evidence="3" type="primary">SUVC04G4800</name>
    <name evidence="3" type="ORF">SUVC_04G4800</name>
</gene>
<dbReference type="PROSITE" id="PS00028">
    <property type="entry name" value="ZINC_FINGER_C2H2_1"/>
    <property type="match status" value="1"/>
</dbReference>
<feature type="compositionally biased region" description="Acidic residues" evidence="1">
    <location>
        <begin position="133"/>
        <end position="142"/>
    </location>
</feature>
<organism evidence="3 4">
    <name type="scientific">Saccharomyces uvarum</name>
    <name type="common">Yeast</name>
    <name type="synonym">Saccharomyces bayanus var. uvarum</name>
    <dbReference type="NCBI Taxonomy" id="230603"/>
    <lineage>
        <taxon>Eukaryota</taxon>
        <taxon>Fungi</taxon>
        <taxon>Dikarya</taxon>
        <taxon>Ascomycota</taxon>
        <taxon>Saccharomycotina</taxon>
        <taxon>Saccharomycetes</taxon>
        <taxon>Saccharomycetales</taxon>
        <taxon>Saccharomycetaceae</taxon>
        <taxon>Saccharomyces</taxon>
    </lineage>
</organism>
<feature type="compositionally biased region" description="Acidic residues" evidence="1">
    <location>
        <begin position="275"/>
        <end position="294"/>
    </location>
</feature>
<dbReference type="PANTHER" id="PTHR13182:SF21">
    <property type="entry name" value="CYTOPLASMIC 60S SUBUNIT BIOGENESIS FACTOR REI1"/>
    <property type="match status" value="1"/>
</dbReference>
<feature type="compositionally biased region" description="Basic and acidic residues" evidence="1">
    <location>
        <begin position="122"/>
        <end position="132"/>
    </location>
</feature>
<evidence type="ECO:0000256" key="1">
    <source>
        <dbReference type="SAM" id="MobiDB-lite"/>
    </source>
</evidence>
<feature type="domain" description="C2H2-type" evidence="2">
    <location>
        <begin position="9"/>
        <end position="31"/>
    </location>
</feature>
<dbReference type="AlphaFoldDB" id="A0AA35JH15"/>
<dbReference type="InterPro" id="IPR040025">
    <property type="entry name" value="Znf622/Rei1/Reh1"/>
</dbReference>
<dbReference type="Proteomes" id="UP001162090">
    <property type="component" value="Chromosome 4"/>
</dbReference>
<accession>A0AA35JH15</accession>
<sequence length="394" mass="45725">MSSSGVYTCNSCVLKFGASEEQRAHMKSDWHRYNLKRRVAQLPPIPFETFDSKVSAAAANSNETAGKEKPVTKKELKRRERQALLEKKTKLLEIARANMLENMQKSQDGEVLGMSKLSLQGKEETKEKKELKEEEDLEELTEEEMAERLMEQKLRNKVDIPLEQCLFCEHNKNFVDFEENLEHMFRTHGFYIPEQKFLVNKSGLVKYMSEKIGLGNVCIVCNFQGRTLTAVRQHMLAKRHCKIPYEIEDERLEISEFYDFTSSYASYSNNTAAGNEEDWEDVGSDEAGSDDDEPPQEYLYNDGTELHLPTGIKVGHRSLQRYYKQDLKPEVILTEGQGTLVAAETRSFLPIFDKLGVQTQQRVWQTERFDKKRLDKRSAKFVNNQPYYRDQLLQ</sequence>
<evidence type="ECO:0000313" key="3">
    <source>
        <dbReference type="EMBL" id="CAI4059339.1"/>
    </source>
</evidence>
<evidence type="ECO:0000259" key="2">
    <source>
        <dbReference type="PROSITE" id="PS00028"/>
    </source>
</evidence>
<reference evidence="3" key="1">
    <citation type="submission" date="2022-10" db="EMBL/GenBank/DDBJ databases">
        <authorList>
            <person name="Byrne P K."/>
        </authorList>
    </citation>
    <scope>NUCLEOTIDE SEQUENCE</scope>
    <source>
        <strain evidence="3">CBS7001</strain>
    </source>
</reference>
<dbReference type="SMART" id="SM00355">
    <property type="entry name" value="ZnF_C2H2"/>
    <property type="match status" value="3"/>
</dbReference>
<feature type="region of interest" description="Disordered" evidence="1">
    <location>
        <begin position="272"/>
        <end position="294"/>
    </location>
</feature>
<evidence type="ECO:0000313" key="4">
    <source>
        <dbReference type="Proteomes" id="UP001162090"/>
    </source>
</evidence>
<dbReference type="PANTHER" id="PTHR13182">
    <property type="entry name" value="ZINC FINGER PROTEIN 622"/>
    <property type="match status" value="1"/>
</dbReference>
<dbReference type="GO" id="GO:0042273">
    <property type="term" value="P:ribosomal large subunit biogenesis"/>
    <property type="evidence" value="ECO:0007669"/>
    <property type="project" value="TreeGrafter"/>
</dbReference>
<name>A0AA35JH15_SACUV</name>
<feature type="region of interest" description="Disordered" evidence="1">
    <location>
        <begin position="122"/>
        <end position="142"/>
    </location>
</feature>
<proteinExistence type="predicted"/>
<dbReference type="Pfam" id="PF12756">
    <property type="entry name" value="zf-C2H2_2"/>
    <property type="match status" value="1"/>
</dbReference>
<dbReference type="EMBL" id="OX365915">
    <property type="protein sequence ID" value="CAI4059339.1"/>
    <property type="molecule type" value="Genomic_DNA"/>
</dbReference>